<evidence type="ECO:0000313" key="10">
    <source>
        <dbReference type="RefSeq" id="XP_055883528.1"/>
    </source>
</evidence>
<feature type="domain" description="RNase H type-1" evidence="8">
    <location>
        <begin position="222"/>
        <end position="366"/>
    </location>
</feature>
<comment type="catalytic activity">
    <reaction evidence="1">
        <text>Endonucleolytic cleavage to 5'-phosphomonoester.</text>
        <dbReference type="EC" id="3.1.26.4"/>
    </reaction>
</comment>
<dbReference type="GO" id="GO:0043137">
    <property type="term" value="P:DNA replication, removal of RNA primer"/>
    <property type="evidence" value="ECO:0007669"/>
    <property type="project" value="TreeGrafter"/>
</dbReference>
<evidence type="ECO:0000256" key="2">
    <source>
        <dbReference type="ARBA" id="ARBA00005300"/>
    </source>
</evidence>
<dbReference type="InterPro" id="IPR050092">
    <property type="entry name" value="RNase_H"/>
</dbReference>
<evidence type="ECO:0000313" key="9">
    <source>
        <dbReference type="Proteomes" id="UP001165740"/>
    </source>
</evidence>
<evidence type="ECO:0000256" key="1">
    <source>
        <dbReference type="ARBA" id="ARBA00000077"/>
    </source>
</evidence>
<dbReference type="Pfam" id="PF00075">
    <property type="entry name" value="RNase_H"/>
    <property type="match status" value="1"/>
</dbReference>
<dbReference type="Proteomes" id="UP001165740">
    <property type="component" value="Chromosome 4"/>
</dbReference>
<sequence length="513" mass="57566">MEAKPKYLGVTLDPKMGLSDHVRLVREQASESLKVVKRLATTKWGTKANVLRALYIGAVRSRMEYSSLAQVYASQTSLAGLDSVQNQAIRLSCGAFRTTPTAACEVMTNLPPLRLRRERAVMIAYEKFKRLEEDCPVRSLVDNWQGGNRLKRNSFMHSLRELSKEVDLPQNRAALALHGASSPANAPGNPEVRKSLIDPEVNKKCTKTVLRNTARKTIAQYPADSIKVYTDGSTRENLGQKTSGYGVVVRFPGSTENDEILGSCSGRSNYVAEMVEIQNAVEYIEERLNEKTAQPNPIVLYTDSLSSLQAIESSADTLPEPLAKTLACVGRLQEKHEIRTTFQYVPGPAGVEGNTKADLLAKLGTKLEPVDEPQTFEQARAIVDEWARDKWCKSWENGNTGREVWQNLKGPSKSDEWWQLNREEQVTIARYRTGHCPIGAYFAKFKPNLDSRCRHCQDDVETVNHILYECATLHPKHGHLSETKAGLHEELALYRDRETLRRTAAFLVLVIRE</sequence>
<dbReference type="Gene3D" id="3.30.420.10">
    <property type="entry name" value="Ribonuclease H-like superfamily/Ribonuclease H"/>
    <property type="match status" value="1"/>
</dbReference>
<organism evidence="9 10">
    <name type="scientific">Biomphalaria glabrata</name>
    <name type="common">Bloodfluke planorb</name>
    <name type="synonym">Freshwater snail</name>
    <dbReference type="NCBI Taxonomy" id="6526"/>
    <lineage>
        <taxon>Eukaryota</taxon>
        <taxon>Metazoa</taxon>
        <taxon>Spiralia</taxon>
        <taxon>Lophotrochozoa</taxon>
        <taxon>Mollusca</taxon>
        <taxon>Gastropoda</taxon>
        <taxon>Heterobranchia</taxon>
        <taxon>Euthyneura</taxon>
        <taxon>Panpulmonata</taxon>
        <taxon>Hygrophila</taxon>
        <taxon>Lymnaeoidea</taxon>
        <taxon>Planorbidae</taxon>
        <taxon>Biomphalaria</taxon>
    </lineage>
</organism>
<accession>A0A9W3A8P4</accession>
<keyword evidence="9" id="KW-1185">Reference proteome</keyword>
<dbReference type="RefSeq" id="XP_055883528.1">
    <property type="nucleotide sequence ID" value="XM_056027553.1"/>
</dbReference>
<dbReference type="InterPro" id="IPR036397">
    <property type="entry name" value="RNaseH_sf"/>
</dbReference>
<evidence type="ECO:0000256" key="6">
    <source>
        <dbReference type="ARBA" id="ARBA00022759"/>
    </source>
</evidence>
<dbReference type="GO" id="GO:0003676">
    <property type="term" value="F:nucleic acid binding"/>
    <property type="evidence" value="ECO:0007669"/>
    <property type="project" value="InterPro"/>
</dbReference>
<gene>
    <name evidence="10" type="primary">LOC106068749</name>
</gene>
<dbReference type="OrthoDB" id="6147158at2759"/>
<dbReference type="PANTHER" id="PTHR10642:SF26">
    <property type="entry name" value="RIBONUCLEASE H1"/>
    <property type="match status" value="1"/>
</dbReference>
<dbReference type="InterPro" id="IPR002156">
    <property type="entry name" value="RNaseH_domain"/>
</dbReference>
<comment type="similarity">
    <text evidence="2">Belongs to the RNase H family.</text>
</comment>
<keyword evidence="7" id="KW-0378">Hydrolase</keyword>
<dbReference type="PROSITE" id="PS50879">
    <property type="entry name" value="RNASE_H_1"/>
    <property type="match status" value="1"/>
</dbReference>
<proteinExistence type="inferred from homology"/>
<keyword evidence="4" id="KW-0540">Nuclease</keyword>
<dbReference type="SUPFAM" id="SSF53098">
    <property type="entry name" value="Ribonuclease H-like"/>
    <property type="match status" value="1"/>
</dbReference>
<dbReference type="CDD" id="cd09276">
    <property type="entry name" value="Rnase_HI_RT_non_LTR"/>
    <property type="match status" value="1"/>
</dbReference>
<dbReference type="OMA" id="TRTCKSN"/>
<name>A0A9W3A8P4_BIOGL</name>
<evidence type="ECO:0000259" key="8">
    <source>
        <dbReference type="PROSITE" id="PS50879"/>
    </source>
</evidence>
<dbReference type="GO" id="GO:0004523">
    <property type="term" value="F:RNA-DNA hybrid ribonuclease activity"/>
    <property type="evidence" value="ECO:0007669"/>
    <property type="project" value="UniProtKB-EC"/>
</dbReference>
<dbReference type="GO" id="GO:0046872">
    <property type="term" value="F:metal ion binding"/>
    <property type="evidence" value="ECO:0007669"/>
    <property type="project" value="UniProtKB-KW"/>
</dbReference>
<evidence type="ECO:0000256" key="4">
    <source>
        <dbReference type="ARBA" id="ARBA00022722"/>
    </source>
</evidence>
<evidence type="ECO:0000256" key="7">
    <source>
        <dbReference type="ARBA" id="ARBA00022801"/>
    </source>
</evidence>
<keyword evidence="6" id="KW-0255">Endonuclease</keyword>
<evidence type="ECO:0000256" key="5">
    <source>
        <dbReference type="ARBA" id="ARBA00022723"/>
    </source>
</evidence>
<keyword evidence="5" id="KW-0479">Metal-binding</keyword>
<dbReference type="InterPro" id="IPR012337">
    <property type="entry name" value="RNaseH-like_sf"/>
</dbReference>
<dbReference type="EC" id="3.1.26.4" evidence="3"/>
<dbReference type="AlphaFoldDB" id="A0A9W3A8P4"/>
<evidence type="ECO:0000256" key="3">
    <source>
        <dbReference type="ARBA" id="ARBA00012180"/>
    </source>
</evidence>
<dbReference type="PANTHER" id="PTHR10642">
    <property type="entry name" value="RIBONUCLEASE H1"/>
    <property type="match status" value="1"/>
</dbReference>
<dbReference type="GeneID" id="106068749"/>
<protein>
    <recommendedName>
        <fullName evidence="3">ribonuclease H</fullName>
        <ecNumber evidence="3">3.1.26.4</ecNumber>
    </recommendedName>
</protein>
<reference evidence="10" key="1">
    <citation type="submission" date="2025-08" db="UniProtKB">
        <authorList>
            <consortium name="RefSeq"/>
        </authorList>
    </citation>
    <scope>IDENTIFICATION</scope>
</reference>